<reference evidence="1 2" key="1">
    <citation type="submission" date="2018-12" db="EMBL/GenBank/DDBJ databases">
        <title>YIM 101343 draft genome.</title>
        <authorList>
            <person name="Chen X."/>
        </authorList>
    </citation>
    <scope>NUCLEOTIDE SEQUENCE [LARGE SCALE GENOMIC DNA]</scope>
    <source>
        <strain evidence="1 2">YIM 101343</strain>
    </source>
</reference>
<dbReference type="RefSeq" id="WP_126121725.1">
    <property type="nucleotide sequence ID" value="NZ_RXHJ01000019.1"/>
</dbReference>
<keyword evidence="2" id="KW-1185">Reference proteome</keyword>
<evidence type="ECO:0000313" key="1">
    <source>
        <dbReference type="EMBL" id="RSZ61528.1"/>
    </source>
</evidence>
<dbReference type="EMBL" id="RXHJ01000019">
    <property type="protein sequence ID" value="RSZ61528.1"/>
    <property type="molecule type" value="Genomic_DNA"/>
</dbReference>
<evidence type="ECO:0000313" key="2">
    <source>
        <dbReference type="Proteomes" id="UP000274907"/>
    </source>
</evidence>
<comment type="caution">
    <text evidence="1">The sequence shown here is derived from an EMBL/GenBank/DDBJ whole genome shotgun (WGS) entry which is preliminary data.</text>
</comment>
<name>A0A3S0BEW1_9CORY</name>
<dbReference type="Proteomes" id="UP000274907">
    <property type="component" value="Unassembled WGS sequence"/>
</dbReference>
<organism evidence="1 2">
    <name type="scientific">Corynebacterium hylobatis</name>
    <dbReference type="NCBI Taxonomy" id="1859290"/>
    <lineage>
        <taxon>Bacteria</taxon>
        <taxon>Bacillati</taxon>
        <taxon>Actinomycetota</taxon>
        <taxon>Actinomycetes</taxon>
        <taxon>Mycobacteriales</taxon>
        <taxon>Corynebacteriaceae</taxon>
        <taxon>Corynebacterium</taxon>
    </lineage>
</organism>
<dbReference type="AlphaFoldDB" id="A0A3S0BEW1"/>
<dbReference type="OrthoDB" id="4426258at2"/>
<proteinExistence type="predicted"/>
<protein>
    <recommendedName>
        <fullName evidence="3">Terminase</fullName>
    </recommendedName>
</protein>
<evidence type="ECO:0008006" key="3">
    <source>
        <dbReference type="Google" id="ProtNLM"/>
    </source>
</evidence>
<accession>A0A3S0BEW1</accession>
<gene>
    <name evidence="1" type="ORF">EAH68_12760</name>
</gene>
<sequence length="114" mass="13083">MAHDFEPDADVRRERDRVARKRIIGGREISEIDHVWVGIVSGLVAQIEEVRTLIERDGVLVNGEAHPGFDVQRKASQEIRGWIERRPDLFGGDKIKGQRTTKTQKDRFKHVLGM</sequence>